<dbReference type="PANTHER" id="PTHR33204">
    <property type="entry name" value="TRANSCRIPTIONAL REGULATOR, MARR FAMILY"/>
    <property type="match status" value="1"/>
</dbReference>
<name>A0A948THS9_9GAMM</name>
<dbReference type="GO" id="GO:0003677">
    <property type="term" value="F:DNA binding"/>
    <property type="evidence" value="ECO:0007669"/>
    <property type="project" value="UniProtKB-KW"/>
</dbReference>
<feature type="domain" description="HTH hxlR-type" evidence="4">
    <location>
        <begin position="21"/>
        <end position="119"/>
    </location>
</feature>
<reference evidence="5" key="1">
    <citation type="journal article" date="2021" name="PeerJ">
        <title>Extensive microbial diversity within the chicken gut microbiome revealed by metagenomics and culture.</title>
        <authorList>
            <person name="Gilroy R."/>
            <person name="Ravi A."/>
            <person name="Getino M."/>
            <person name="Pursley I."/>
            <person name="Horton D.L."/>
            <person name="Alikhan N.F."/>
            <person name="Baker D."/>
            <person name="Gharbi K."/>
            <person name="Hall N."/>
            <person name="Watson M."/>
            <person name="Adriaenssens E.M."/>
            <person name="Foster-Nyarko E."/>
            <person name="Jarju S."/>
            <person name="Secka A."/>
            <person name="Antonio M."/>
            <person name="Oren A."/>
            <person name="Chaudhuri R.R."/>
            <person name="La Ragione R."/>
            <person name="Hildebrand F."/>
            <person name="Pallen M.J."/>
        </authorList>
    </citation>
    <scope>NUCLEOTIDE SEQUENCE</scope>
    <source>
        <strain evidence="5">378</strain>
    </source>
</reference>
<evidence type="ECO:0000313" key="6">
    <source>
        <dbReference type="Proteomes" id="UP000733611"/>
    </source>
</evidence>
<dbReference type="Gene3D" id="1.10.10.10">
    <property type="entry name" value="Winged helix-like DNA-binding domain superfamily/Winged helix DNA-binding domain"/>
    <property type="match status" value="1"/>
</dbReference>
<evidence type="ECO:0000256" key="1">
    <source>
        <dbReference type="ARBA" id="ARBA00023015"/>
    </source>
</evidence>
<evidence type="ECO:0000256" key="3">
    <source>
        <dbReference type="ARBA" id="ARBA00023163"/>
    </source>
</evidence>
<dbReference type="PROSITE" id="PS51118">
    <property type="entry name" value="HTH_HXLR"/>
    <property type="match status" value="1"/>
</dbReference>
<evidence type="ECO:0000256" key="2">
    <source>
        <dbReference type="ARBA" id="ARBA00023125"/>
    </source>
</evidence>
<dbReference type="EMBL" id="JAHLFE010000197">
    <property type="protein sequence ID" value="MBU3845120.1"/>
    <property type="molecule type" value="Genomic_DNA"/>
</dbReference>
<keyword evidence="1" id="KW-0805">Transcription regulation</keyword>
<reference evidence="5" key="2">
    <citation type="submission" date="2021-04" db="EMBL/GenBank/DDBJ databases">
        <authorList>
            <person name="Gilroy R."/>
        </authorList>
    </citation>
    <scope>NUCLEOTIDE SEQUENCE</scope>
    <source>
        <strain evidence="5">378</strain>
    </source>
</reference>
<evidence type="ECO:0000259" key="4">
    <source>
        <dbReference type="PROSITE" id="PS51118"/>
    </source>
</evidence>
<dbReference type="Proteomes" id="UP000733611">
    <property type="component" value="Unassembled WGS sequence"/>
</dbReference>
<dbReference type="InterPro" id="IPR036390">
    <property type="entry name" value="WH_DNA-bd_sf"/>
</dbReference>
<accession>A0A948THS9</accession>
<dbReference type="InterPro" id="IPR036388">
    <property type="entry name" value="WH-like_DNA-bd_sf"/>
</dbReference>
<organism evidence="5 6">
    <name type="scientific">Candidatus Anaerobiospirillum pullicola</name>
    <dbReference type="NCBI Taxonomy" id="2838451"/>
    <lineage>
        <taxon>Bacteria</taxon>
        <taxon>Pseudomonadati</taxon>
        <taxon>Pseudomonadota</taxon>
        <taxon>Gammaproteobacteria</taxon>
        <taxon>Aeromonadales</taxon>
        <taxon>Succinivibrionaceae</taxon>
        <taxon>Anaerobiospirillum</taxon>
    </lineage>
</organism>
<dbReference type="Pfam" id="PF01638">
    <property type="entry name" value="HxlR"/>
    <property type="match status" value="1"/>
</dbReference>
<keyword evidence="2" id="KW-0238">DNA-binding</keyword>
<protein>
    <submittedName>
        <fullName evidence="5">Helix-turn-helix transcriptional regulator</fullName>
    </submittedName>
</protein>
<comment type="caution">
    <text evidence="5">The sequence shown here is derived from an EMBL/GenBank/DDBJ whole genome shotgun (WGS) entry which is preliminary data.</text>
</comment>
<dbReference type="SUPFAM" id="SSF46785">
    <property type="entry name" value="Winged helix' DNA-binding domain"/>
    <property type="match status" value="1"/>
</dbReference>
<dbReference type="InterPro" id="IPR002577">
    <property type="entry name" value="HTH_HxlR"/>
</dbReference>
<gene>
    <name evidence="5" type="ORF">H9847_09730</name>
</gene>
<proteinExistence type="predicted"/>
<evidence type="ECO:0000313" key="5">
    <source>
        <dbReference type="EMBL" id="MBU3845120.1"/>
    </source>
</evidence>
<dbReference type="PANTHER" id="PTHR33204:SF37">
    <property type="entry name" value="HTH-TYPE TRANSCRIPTIONAL REGULATOR YODB"/>
    <property type="match status" value="1"/>
</dbReference>
<dbReference type="AlphaFoldDB" id="A0A948THS9"/>
<keyword evidence="3" id="KW-0804">Transcription</keyword>
<sequence length="146" mass="16423">MANTQSPSVAISTTSKPLPLCPVETTLQMIRSRWAVLILRDLFSGTKRFSDLKRSLQGISQKVLTAELREMEQSNLVERKVYPEVPPRVEYSLTPTGQSLKIVLCAMVEWGLSYQDSHGLPRTAEQKQQIREALHLVLENEDSVSA</sequence>